<feature type="compositionally biased region" description="Low complexity" evidence="2">
    <location>
        <begin position="220"/>
        <end position="239"/>
    </location>
</feature>
<feature type="compositionally biased region" description="Low complexity" evidence="2">
    <location>
        <begin position="32"/>
        <end position="43"/>
    </location>
</feature>
<feature type="region of interest" description="Disordered" evidence="2">
    <location>
        <begin position="711"/>
        <end position="730"/>
    </location>
</feature>
<reference evidence="3 4" key="1">
    <citation type="journal article" date="2021" name="MBio">
        <title>A New Model Trypanosomatid, Novymonas esmeraldas: Genomic Perception of Its 'Candidatus Pandoraea novymonadis' Endosymbiont.</title>
        <authorList>
            <person name="Zakharova A."/>
            <person name="Saura A."/>
            <person name="Butenko A."/>
            <person name="Podesvova L."/>
            <person name="Warmusova S."/>
            <person name="Kostygov A.Y."/>
            <person name="Nenarokova A."/>
            <person name="Lukes J."/>
            <person name="Opperdoes F.R."/>
            <person name="Yurchenko V."/>
        </authorList>
    </citation>
    <scope>NUCLEOTIDE SEQUENCE [LARGE SCALE GENOMIC DNA]</scope>
    <source>
        <strain evidence="3 4">E262AT.01</strain>
    </source>
</reference>
<feature type="region of interest" description="Disordered" evidence="2">
    <location>
        <begin position="636"/>
        <end position="676"/>
    </location>
</feature>
<comment type="caution">
    <text evidence="3">The sequence shown here is derived from an EMBL/GenBank/DDBJ whole genome shotgun (WGS) entry which is preliminary data.</text>
</comment>
<organism evidence="3 4">
    <name type="scientific">Novymonas esmeraldas</name>
    <dbReference type="NCBI Taxonomy" id="1808958"/>
    <lineage>
        <taxon>Eukaryota</taxon>
        <taxon>Discoba</taxon>
        <taxon>Euglenozoa</taxon>
        <taxon>Kinetoplastea</taxon>
        <taxon>Metakinetoplastina</taxon>
        <taxon>Trypanosomatida</taxon>
        <taxon>Trypanosomatidae</taxon>
        <taxon>Novymonas</taxon>
    </lineage>
</organism>
<dbReference type="AlphaFoldDB" id="A0AAW0FBR3"/>
<feature type="region of interest" description="Disordered" evidence="2">
    <location>
        <begin position="216"/>
        <end position="302"/>
    </location>
</feature>
<accession>A0AAW0FBR3</accession>
<feature type="region of interest" description="Disordered" evidence="2">
    <location>
        <begin position="1"/>
        <end position="49"/>
    </location>
</feature>
<dbReference type="Proteomes" id="UP001430356">
    <property type="component" value="Unassembled WGS sequence"/>
</dbReference>
<feature type="compositionally biased region" description="Basic and acidic residues" evidence="2">
    <location>
        <begin position="243"/>
        <end position="265"/>
    </location>
</feature>
<feature type="region of interest" description="Disordered" evidence="2">
    <location>
        <begin position="601"/>
        <end position="621"/>
    </location>
</feature>
<evidence type="ECO:0000256" key="2">
    <source>
        <dbReference type="SAM" id="MobiDB-lite"/>
    </source>
</evidence>
<evidence type="ECO:0000313" key="4">
    <source>
        <dbReference type="Proteomes" id="UP001430356"/>
    </source>
</evidence>
<dbReference type="EMBL" id="JAECZO010000019">
    <property type="protein sequence ID" value="KAK7201702.1"/>
    <property type="molecule type" value="Genomic_DNA"/>
</dbReference>
<sequence length="876" mass="90749">MSDEKMDEGDGRVRLPPGVYRGCYSAPPPASSPANLSHASSAATQRDGAAFAVTDTRRRFHQLRDLRRELSGRLLPSTEAAAVAGVSSGCTPLASSSTSAAAGAAPAHVSGVLPGAPSVASFGLPLDRLVADDPVTRSVLRTAAAERALRQQQAENDVLKRSILAQRQEAAQMQSLIDRLSSELAETGRTVLRQTATMKSLSSEMERRDAYHLIKERRSSQAAGESASPSGAGQPPASSTSEVEQRLTQRVEQLQREKAELEQRLSDGAAAHRPRPRSGRNTVEAIDRDDSDGDDLGVDGWEPRTLGELQQLVRACGDLLRGAASSEAVYELELSSVTFLASQRGVEHGRLGGHHASACAATEVRVSGPYNIQDVLVRVHAAARPAVPDSRHATVLGQPHSTSYARCAFYALSHTRGAVHFGLYERTDAMDGDAGMRSAVAPATPAASAAVAVQTLIAAALAGGRELSAGLGAASMHTVHLVSPSGVVHGAITFRVTVANVQQRYRRYRSHGGVPGGSSRTPDVHRRRCRSPAVSVDSGRVVSDGLCLTPPRGADMRCGGASGAATPVPQSHHSPHRGPMLSPCREEEDGPVAVAAVAVRQPRLSSRSSQSTPPAPSSVLSGGAAVVVGVHGGSGDVAARRASDPDAALTPPPPLVGGTVSGGTPARTAAAESGGCAGGDVIRDLHDSAAAETETTAGALVAVVPPPPHVAVPPPPRPPAANVEVPPAKVPRSPVPSTALMPAAQHMRVHVLELRDGGAPRAEDSVEGMLDRAALRVMVVVGGACVFVSPTRRTPSHAVWGADEGTFSISVTAAHDIRFDVCDGDTRLSQAAWIPTVVRGASGRSTLTLLACSDGSPCGQLALQWAVEDPTPTHPA</sequence>
<feature type="coiled-coil region" evidence="1">
    <location>
        <begin position="142"/>
        <end position="183"/>
    </location>
</feature>
<keyword evidence="4" id="KW-1185">Reference proteome</keyword>
<feature type="region of interest" description="Disordered" evidence="2">
    <location>
        <begin position="509"/>
        <end position="532"/>
    </location>
</feature>
<evidence type="ECO:0000256" key="1">
    <source>
        <dbReference type="SAM" id="Coils"/>
    </source>
</evidence>
<name>A0AAW0FBR3_9TRYP</name>
<feature type="compositionally biased region" description="Low complexity" evidence="2">
    <location>
        <begin position="720"/>
        <end position="730"/>
    </location>
</feature>
<keyword evidence="1" id="KW-0175">Coiled coil</keyword>
<evidence type="ECO:0000313" key="3">
    <source>
        <dbReference type="EMBL" id="KAK7201702.1"/>
    </source>
</evidence>
<gene>
    <name evidence="3" type="ORF">NESM_000235400</name>
</gene>
<protein>
    <submittedName>
        <fullName evidence="3">Uncharacterized protein</fullName>
    </submittedName>
</protein>
<proteinExistence type="predicted"/>
<feature type="compositionally biased region" description="Acidic residues" evidence="2">
    <location>
        <begin position="287"/>
        <end position="297"/>
    </location>
</feature>
<feature type="region of interest" description="Disordered" evidence="2">
    <location>
        <begin position="559"/>
        <end position="586"/>
    </location>
</feature>